<keyword evidence="3" id="KW-0648">Protein biosynthesis</keyword>
<evidence type="ECO:0000313" key="3">
    <source>
        <dbReference type="EMBL" id="MDT2544386.1"/>
    </source>
</evidence>
<dbReference type="InterPro" id="IPR040819">
    <property type="entry name" value="Rol_Rep_N"/>
</dbReference>
<accession>A0AAW8T7B3</accession>
<proteinExistence type="predicted"/>
<feature type="domain" description="Replication initiation protein-like C-terminal" evidence="1">
    <location>
        <begin position="124"/>
        <end position="297"/>
    </location>
</feature>
<reference evidence="3" key="1">
    <citation type="submission" date="2023-03" db="EMBL/GenBank/DDBJ databases">
        <authorList>
            <person name="Shen W."/>
            <person name="Cai J."/>
        </authorList>
    </citation>
    <scope>NUCLEOTIDE SEQUENCE</scope>
    <source>
        <strain evidence="3">Y15</strain>
    </source>
</reference>
<feature type="domain" description="Rolling Circle replication initiation protein N-terminal" evidence="2">
    <location>
        <begin position="16"/>
        <end position="117"/>
    </location>
</feature>
<organism evidence="3 4">
    <name type="scientific">Enterococcus raffinosus</name>
    <dbReference type="NCBI Taxonomy" id="71452"/>
    <lineage>
        <taxon>Bacteria</taxon>
        <taxon>Bacillati</taxon>
        <taxon>Bacillota</taxon>
        <taxon>Bacilli</taxon>
        <taxon>Lactobacillales</taxon>
        <taxon>Enterococcaceae</taxon>
        <taxon>Enterococcus</taxon>
    </lineage>
</organism>
<dbReference type="Pfam" id="PF02486">
    <property type="entry name" value="Rep_trans"/>
    <property type="match status" value="1"/>
</dbReference>
<dbReference type="GO" id="GO:0003743">
    <property type="term" value="F:translation initiation factor activity"/>
    <property type="evidence" value="ECO:0007669"/>
    <property type="project" value="UniProtKB-KW"/>
</dbReference>
<dbReference type="Pfam" id="PF18106">
    <property type="entry name" value="Rol_Rep_N"/>
    <property type="match status" value="1"/>
</dbReference>
<dbReference type="RefSeq" id="WP_311816396.1">
    <property type="nucleotide sequence ID" value="NZ_JARPXG010000001.1"/>
</dbReference>
<dbReference type="EMBL" id="JARPXL010000006">
    <property type="protein sequence ID" value="MDT2544386.1"/>
    <property type="molecule type" value="Genomic_DNA"/>
</dbReference>
<dbReference type="AlphaFoldDB" id="A0AAW8T7B3"/>
<sequence>MNEVAKEDESFVRQYITIDWLTASFRDIDCDITEFIVEVLNMDYRDFIFSEGGVGRSYHYGNTAKFDNIQIYYSTQVDVENGLNTGFTVNFNGQGCRQYENYCWNDRKNWTWYDLISDLIKLSGNFTRLDMALDLINSPYTWQFLLEKIYKKTLIYRGSVKRYNKINTRTGEDYHASIYIGDKPQQLNIYDKKGERLDKAGEEYDVNSWTRWELRLFSDKAHLAVLELAEGRALADLFCGILSAHYRFVTLTGDKNRSRRENARWWTNFLNGARETKLLIEKDKPTLKKKENWLEKHGPEKAELMLYLKDLFVYGSDAALENLIKRIQLQTLNIVDADIQIILQGILEEASATGKIDLDRKDIVTENIIKEIHGLLNNESKP</sequence>
<evidence type="ECO:0000259" key="2">
    <source>
        <dbReference type="Pfam" id="PF18106"/>
    </source>
</evidence>
<keyword evidence="3" id="KW-0396">Initiation factor</keyword>
<comment type="caution">
    <text evidence="3">The sequence shown here is derived from an EMBL/GenBank/DDBJ whole genome shotgun (WGS) entry which is preliminary data.</text>
</comment>
<gene>
    <name evidence="3" type="ORF">P7D69_08575</name>
</gene>
<protein>
    <submittedName>
        <fullName evidence="3">Replication initiation factor domain-containing protein</fullName>
    </submittedName>
</protein>
<evidence type="ECO:0000313" key="4">
    <source>
        <dbReference type="Proteomes" id="UP001254770"/>
    </source>
</evidence>
<dbReference type="InterPro" id="IPR003491">
    <property type="entry name" value="REP-like_C"/>
</dbReference>
<dbReference type="Proteomes" id="UP001254770">
    <property type="component" value="Unassembled WGS sequence"/>
</dbReference>
<name>A0AAW8T7B3_9ENTE</name>
<evidence type="ECO:0000259" key="1">
    <source>
        <dbReference type="Pfam" id="PF02486"/>
    </source>
</evidence>